<gene>
    <name evidence="8" type="ORF">QJS10_CPA06g00879</name>
</gene>
<keyword evidence="5" id="KW-0378">Hydrolase</keyword>
<dbReference type="GO" id="GO:0016788">
    <property type="term" value="F:hydrolase activity, acting on ester bonds"/>
    <property type="evidence" value="ECO:0007669"/>
    <property type="project" value="InterPro"/>
</dbReference>
<dbReference type="GO" id="GO:0005576">
    <property type="term" value="C:extracellular region"/>
    <property type="evidence" value="ECO:0007669"/>
    <property type="project" value="UniProtKB-SubCell"/>
</dbReference>
<dbReference type="Gene3D" id="3.40.50.1110">
    <property type="entry name" value="SGNH hydrolase"/>
    <property type="match status" value="1"/>
</dbReference>
<evidence type="ECO:0000256" key="3">
    <source>
        <dbReference type="ARBA" id="ARBA00022525"/>
    </source>
</evidence>
<evidence type="ECO:0000313" key="9">
    <source>
        <dbReference type="Proteomes" id="UP001180020"/>
    </source>
</evidence>
<dbReference type="InterPro" id="IPR035669">
    <property type="entry name" value="SGNH_plant_lipase-like"/>
</dbReference>
<comment type="similarity">
    <text evidence="2">Belongs to the 'GDSL' lipolytic enzyme family.</text>
</comment>
<keyword evidence="4" id="KW-0732">Signal</keyword>
<reference evidence="8" key="2">
    <citation type="submission" date="2023-06" db="EMBL/GenBank/DDBJ databases">
        <authorList>
            <person name="Ma L."/>
            <person name="Liu K.-W."/>
            <person name="Li Z."/>
            <person name="Hsiao Y.-Y."/>
            <person name="Qi Y."/>
            <person name="Fu T."/>
            <person name="Tang G."/>
            <person name="Zhang D."/>
            <person name="Sun W.-H."/>
            <person name="Liu D.-K."/>
            <person name="Li Y."/>
            <person name="Chen G.-Z."/>
            <person name="Liu X.-D."/>
            <person name="Liao X.-Y."/>
            <person name="Jiang Y.-T."/>
            <person name="Yu X."/>
            <person name="Hao Y."/>
            <person name="Huang J."/>
            <person name="Zhao X.-W."/>
            <person name="Ke S."/>
            <person name="Chen Y.-Y."/>
            <person name="Wu W.-L."/>
            <person name="Hsu J.-L."/>
            <person name="Lin Y.-F."/>
            <person name="Huang M.-D."/>
            <person name="Li C.-Y."/>
            <person name="Huang L."/>
            <person name="Wang Z.-W."/>
            <person name="Zhao X."/>
            <person name="Zhong W.-Y."/>
            <person name="Peng D.-H."/>
            <person name="Ahmad S."/>
            <person name="Lan S."/>
            <person name="Zhang J.-S."/>
            <person name="Tsai W.-C."/>
            <person name="Van De Peer Y."/>
            <person name="Liu Z.-J."/>
        </authorList>
    </citation>
    <scope>NUCLEOTIDE SEQUENCE</scope>
    <source>
        <strain evidence="8">CP</strain>
        <tissue evidence="8">Leaves</tissue>
    </source>
</reference>
<evidence type="ECO:0000256" key="4">
    <source>
        <dbReference type="ARBA" id="ARBA00022729"/>
    </source>
</evidence>
<sequence length="310" mass="34143">MDSGNNNYLPNTTARVDYLPYGLDFPLGPTGRFSNGRNIIDVLGSLLGLPSLIPVFNDPQTRGDKVIHGVNYASGGSGILNTTGSISGRVITLTQQMNNFEGVTLPELRARSVDLRKFLFVVGTGGNDYLLNYFLIPIWQRPNLIDFTMTLISTLSKRLQTLYSLGARKFVLQNINPNGCAPVVTARTSGLCVEPINAAVLLFNFHLRLLVDRLRLTMPGSKLIYINAHKIIHDIIDNPTHQGFAEVKQPCCKVSSNGLCERGGSVCQSRNSYLYFDGIHVTDAVNVLIARKAYSIIEAYPTNVKQLARQ</sequence>
<dbReference type="Proteomes" id="UP001180020">
    <property type="component" value="Unassembled WGS sequence"/>
</dbReference>
<evidence type="ECO:0000256" key="5">
    <source>
        <dbReference type="ARBA" id="ARBA00022801"/>
    </source>
</evidence>
<dbReference type="EMBL" id="JAUJYO010000006">
    <property type="protein sequence ID" value="KAK1314121.1"/>
    <property type="molecule type" value="Genomic_DNA"/>
</dbReference>
<evidence type="ECO:0000256" key="7">
    <source>
        <dbReference type="ARBA" id="ARBA00023098"/>
    </source>
</evidence>
<evidence type="ECO:0000256" key="6">
    <source>
        <dbReference type="ARBA" id="ARBA00022963"/>
    </source>
</evidence>
<comment type="subcellular location">
    <subcellularLocation>
        <location evidence="1">Secreted</location>
    </subcellularLocation>
</comment>
<protein>
    <submittedName>
        <fullName evidence="8">GDSL esterase/lipase</fullName>
    </submittedName>
</protein>
<dbReference type="PANTHER" id="PTHR45650:SF2">
    <property type="entry name" value="OS06G0560700 PROTEIN"/>
    <property type="match status" value="1"/>
</dbReference>
<dbReference type="InterPro" id="IPR001087">
    <property type="entry name" value="GDSL"/>
</dbReference>
<evidence type="ECO:0000313" key="8">
    <source>
        <dbReference type="EMBL" id="KAK1314121.1"/>
    </source>
</evidence>
<dbReference type="Pfam" id="PF00657">
    <property type="entry name" value="Lipase_GDSL"/>
    <property type="match status" value="1"/>
</dbReference>
<dbReference type="CDD" id="cd01837">
    <property type="entry name" value="SGNH_plant_lipase_like"/>
    <property type="match status" value="1"/>
</dbReference>
<accession>A0AAV9EK65</accession>
<reference evidence="8" key="1">
    <citation type="journal article" date="2023" name="Nat. Commun.">
        <title>Diploid and tetraploid genomes of Acorus and the evolution of monocots.</title>
        <authorList>
            <person name="Ma L."/>
            <person name="Liu K.W."/>
            <person name="Li Z."/>
            <person name="Hsiao Y.Y."/>
            <person name="Qi Y."/>
            <person name="Fu T."/>
            <person name="Tang G.D."/>
            <person name="Zhang D."/>
            <person name="Sun W.H."/>
            <person name="Liu D.K."/>
            <person name="Li Y."/>
            <person name="Chen G.Z."/>
            <person name="Liu X.D."/>
            <person name="Liao X.Y."/>
            <person name="Jiang Y.T."/>
            <person name="Yu X."/>
            <person name="Hao Y."/>
            <person name="Huang J."/>
            <person name="Zhao X.W."/>
            <person name="Ke S."/>
            <person name="Chen Y.Y."/>
            <person name="Wu W.L."/>
            <person name="Hsu J.L."/>
            <person name="Lin Y.F."/>
            <person name="Huang M.D."/>
            <person name="Li C.Y."/>
            <person name="Huang L."/>
            <person name="Wang Z.W."/>
            <person name="Zhao X."/>
            <person name="Zhong W.Y."/>
            <person name="Peng D.H."/>
            <person name="Ahmad S."/>
            <person name="Lan S."/>
            <person name="Zhang J.S."/>
            <person name="Tsai W.C."/>
            <person name="Van de Peer Y."/>
            <person name="Liu Z.J."/>
        </authorList>
    </citation>
    <scope>NUCLEOTIDE SEQUENCE</scope>
    <source>
        <strain evidence="8">CP</strain>
    </source>
</reference>
<keyword evidence="3" id="KW-0964">Secreted</keyword>
<keyword evidence="6" id="KW-0442">Lipid degradation</keyword>
<dbReference type="InterPro" id="IPR051238">
    <property type="entry name" value="GDSL_esterase/lipase"/>
</dbReference>
<dbReference type="AlphaFoldDB" id="A0AAV9EK65"/>
<dbReference type="InterPro" id="IPR036514">
    <property type="entry name" value="SGNH_hydro_sf"/>
</dbReference>
<dbReference type="GO" id="GO:0016042">
    <property type="term" value="P:lipid catabolic process"/>
    <property type="evidence" value="ECO:0007669"/>
    <property type="project" value="UniProtKB-KW"/>
</dbReference>
<evidence type="ECO:0000256" key="2">
    <source>
        <dbReference type="ARBA" id="ARBA00008668"/>
    </source>
</evidence>
<keyword evidence="7" id="KW-0443">Lipid metabolism</keyword>
<comment type="caution">
    <text evidence="8">The sequence shown here is derived from an EMBL/GenBank/DDBJ whole genome shotgun (WGS) entry which is preliminary data.</text>
</comment>
<organism evidence="8 9">
    <name type="scientific">Acorus calamus</name>
    <name type="common">Sweet flag</name>
    <dbReference type="NCBI Taxonomy" id="4465"/>
    <lineage>
        <taxon>Eukaryota</taxon>
        <taxon>Viridiplantae</taxon>
        <taxon>Streptophyta</taxon>
        <taxon>Embryophyta</taxon>
        <taxon>Tracheophyta</taxon>
        <taxon>Spermatophyta</taxon>
        <taxon>Magnoliopsida</taxon>
        <taxon>Liliopsida</taxon>
        <taxon>Acoraceae</taxon>
        <taxon>Acorus</taxon>
    </lineage>
</organism>
<evidence type="ECO:0000256" key="1">
    <source>
        <dbReference type="ARBA" id="ARBA00004613"/>
    </source>
</evidence>
<keyword evidence="9" id="KW-1185">Reference proteome</keyword>
<dbReference type="PANTHER" id="PTHR45650">
    <property type="entry name" value="GDSL-LIKE LIPASE/ACYLHYDROLASE-RELATED"/>
    <property type="match status" value="1"/>
</dbReference>
<proteinExistence type="inferred from homology"/>
<name>A0AAV9EK65_ACOCL</name>